<organism evidence="1">
    <name type="scientific">viral metagenome</name>
    <dbReference type="NCBI Taxonomy" id="1070528"/>
    <lineage>
        <taxon>unclassified sequences</taxon>
        <taxon>metagenomes</taxon>
        <taxon>organismal metagenomes</taxon>
    </lineage>
</organism>
<dbReference type="EMBL" id="MT142661">
    <property type="protein sequence ID" value="QJA86815.1"/>
    <property type="molecule type" value="Genomic_DNA"/>
</dbReference>
<proteinExistence type="predicted"/>
<name>A0A6M3L051_9ZZZZ</name>
<dbReference type="AlphaFoldDB" id="A0A6M3L051"/>
<reference evidence="1" key="1">
    <citation type="submission" date="2020-03" db="EMBL/GenBank/DDBJ databases">
        <title>The deep terrestrial virosphere.</title>
        <authorList>
            <person name="Holmfeldt K."/>
            <person name="Nilsson E."/>
            <person name="Simone D."/>
            <person name="Lopez-Fernandez M."/>
            <person name="Wu X."/>
            <person name="de Brujin I."/>
            <person name="Lundin D."/>
            <person name="Andersson A."/>
            <person name="Bertilsson S."/>
            <person name="Dopson M."/>
        </authorList>
    </citation>
    <scope>NUCLEOTIDE SEQUENCE</scope>
    <source>
        <strain evidence="1">MM415B03118</strain>
    </source>
</reference>
<evidence type="ECO:0000313" key="1">
    <source>
        <dbReference type="EMBL" id="QJA86815.1"/>
    </source>
</evidence>
<accession>A0A6M3L051</accession>
<sequence>MVMNKRVKEIRLNFKITYSDGSLRKYNWQITGFMFRKLCIVSNKKLYIRTATEIRDWFMKMLQDSCF</sequence>
<protein>
    <submittedName>
        <fullName evidence="1">Uncharacterized protein</fullName>
    </submittedName>
</protein>
<gene>
    <name evidence="1" type="ORF">MM415B03118_0001</name>
</gene>